<dbReference type="Proteomes" id="UP001139193">
    <property type="component" value="Unassembled WGS sequence"/>
</dbReference>
<accession>A0A9X1VI04</accession>
<gene>
    <name evidence="1" type="ORF">MON38_16590</name>
</gene>
<reference evidence="1" key="1">
    <citation type="submission" date="2022-03" db="EMBL/GenBank/DDBJ databases">
        <title>Bacterial whole genome sequence for Hymenobacter sp. DH14.</title>
        <authorList>
            <person name="Le V."/>
        </authorList>
    </citation>
    <scope>NUCLEOTIDE SEQUENCE</scope>
    <source>
        <strain evidence="1">DH14</strain>
    </source>
</reference>
<evidence type="ECO:0008006" key="3">
    <source>
        <dbReference type="Google" id="ProtNLM"/>
    </source>
</evidence>
<dbReference type="RefSeq" id="WP_241937266.1">
    <property type="nucleotide sequence ID" value="NZ_JALBGC010000004.1"/>
</dbReference>
<evidence type="ECO:0000313" key="1">
    <source>
        <dbReference type="EMBL" id="MCI1189043.1"/>
    </source>
</evidence>
<proteinExistence type="predicted"/>
<dbReference type="EMBL" id="JALBGC010000004">
    <property type="protein sequence ID" value="MCI1189043.1"/>
    <property type="molecule type" value="Genomic_DNA"/>
</dbReference>
<protein>
    <recommendedName>
        <fullName evidence="3">ASCH domain-containing protein</fullName>
    </recommendedName>
</protein>
<organism evidence="1 2">
    <name type="scientific">Hymenobacter cyanobacteriorum</name>
    <dbReference type="NCBI Taxonomy" id="2926463"/>
    <lineage>
        <taxon>Bacteria</taxon>
        <taxon>Pseudomonadati</taxon>
        <taxon>Bacteroidota</taxon>
        <taxon>Cytophagia</taxon>
        <taxon>Cytophagales</taxon>
        <taxon>Hymenobacteraceae</taxon>
        <taxon>Hymenobacter</taxon>
    </lineage>
</organism>
<dbReference type="AlphaFoldDB" id="A0A9X1VI04"/>
<keyword evidence="2" id="KW-1185">Reference proteome</keyword>
<evidence type="ECO:0000313" key="2">
    <source>
        <dbReference type="Proteomes" id="UP001139193"/>
    </source>
</evidence>
<comment type="caution">
    <text evidence="1">The sequence shown here is derived from an EMBL/GenBank/DDBJ whole genome shotgun (WGS) entry which is preliminary data.</text>
</comment>
<name>A0A9X1VI04_9BACT</name>
<sequence length="173" mass="19086">MRSISFNQAMLAAVRAGRKTVTRRRLPTSLPMQQEPARYRFISLSDRGALFEDYHAQPPALLPLVPLPFGPVGTHLIVAEDPGLVLKIVGLRAEQVRDLTEEDAAAEGIYARPEPGPPYWGGVESDAAHPGAFHWYGSPIAAFQGLLDSIYPTAWARNEWVWVIEFAKLPAAE</sequence>